<evidence type="ECO:0000259" key="1">
    <source>
        <dbReference type="Pfam" id="PF13676"/>
    </source>
</evidence>
<dbReference type="SUPFAM" id="SSF52540">
    <property type="entry name" value="P-loop containing nucleoside triphosphate hydrolases"/>
    <property type="match status" value="2"/>
</dbReference>
<keyword evidence="4" id="KW-1185">Reference proteome</keyword>
<reference evidence="4" key="1">
    <citation type="journal article" date="2019" name="Int. J. Syst. Evol. Microbiol.">
        <title>The Global Catalogue of Microorganisms (GCM) 10K type strain sequencing project: providing services to taxonomists for standard genome sequencing and annotation.</title>
        <authorList>
            <consortium name="The Broad Institute Genomics Platform"/>
            <consortium name="The Broad Institute Genome Sequencing Center for Infectious Disease"/>
            <person name="Wu L."/>
            <person name="Ma J."/>
        </authorList>
    </citation>
    <scope>NUCLEOTIDE SEQUENCE [LARGE SCALE GENOMIC DNA]</scope>
    <source>
        <strain evidence="4">CECT 7649</strain>
    </source>
</reference>
<dbReference type="NCBIfam" id="NF047398">
    <property type="entry name" value="AAA_KGGVGR"/>
    <property type="match status" value="1"/>
</dbReference>
<evidence type="ECO:0000313" key="3">
    <source>
        <dbReference type="EMBL" id="MFC7384594.1"/>
    </source>
</evidence>
<protein>
    <submittedName>
        <fullName evidence="3">FxSxx-COOH system tetratricopeptide repeat protein</fullName>
    </submittedName>
</protein>
<dbReference type="EMBL" id="JBHTCG010000013">
    <property type="protein sequence ID" value="MFC7384594.1"/>
    <property type="molecule type" value="Genomic_DNA"/>
</dbReference>
<dbReference type="InterPro" id="IPR053137">
    <property type="entry name" value="NLR-like"/>
</dbReference>
<comment type="caution">
    <text evidence="3">The sequence shown here is derived from an EMBL/GenBank/DDBJ whole genome shotgun (WGS) entry which is preliminary data.</text>
</comment>
<name>A0ABW2P5E7_9ACTN</name>
<dbReference type="InterPro" id="IPR056681">
    <property type="entry name" value="DUF7779"/>
</dbReference>
<dbReference type="SUPFAM" id="SSF52200">
    <property type="entry name" value="Toll/Interleukin receptor TIR domain"/>
    <property type="match status" value="1"/>
</dbReference>
<evidence type="ECO:0000313" key="4">
    <source>
        <dbReference type="Proteomes" id="UP001596496"/>
    </source>
</evidence>
<dbReference type="InterPro" id="IPR027417">
    <property type="entry name" value="P-loop_NTPase"/>
</dbReference>
<evidence type="ECO:0000259" key="2">
    <source>
        <dbReference type="Pfam" id="PF25000"/>
    </source>
</evidence>
<sequence>MRDHQEGQIITFYSYKGGTGRTMALANTAWILASNGHKVLAIDWDLESPGLHKFFHPFLTAGISDTPGVVEMLQEYAWAAVLDEPRPDDWYEQYAQVHPYVTPLKWNGFPAPGRLDFMSAGRQNREYSSLIASFDWDNFWDQLGGGLFFDALRSSVKRDYDFVLIDSRTGLSDIADICTMHLPDRLVDCFTLSDQGIEGAANVARDVSQASTGRSMQIFPVPMRVEESAEKEKLDAGRAYARSKFDRFLTGPGRAEPDRYWASVEIPYRPFYAFEEILAAFVDVPNTARSMLKAYESLTEVVTGIELSNAPIDEKQRLRYRDLFTRVRPVAPGDVILSYVPEDRIWAEWLQSLLVRADFRVHMHCETLDEPSDGRPERGGVDHFIAVLSPAYVRSPRVRELWPGLSAGAGSAGRPVVVPVRVADMRAAYPFSDPPAVDLVRIDEDQATMAVMRALGQSPRDVQSLSATASSGARFPRTQPVISNLPTRNTAFTGRGTLLERLRDQLIGGNNTAAVVPQALHGLGGIGKSQVALEYAHRFTADYDVLWYVPSAQAALAIPALVDLAEHLGIPVGDNVEDVLQSLRRKLQRDTQIRWLLLFDNAHEPADIENLLPGGHGHVIITSRGQEWSQLATPLEVDVFTREESVQHLVQRVGALSREDADMVADALGDLPLAIEQAAAWLSETGMAPGDYVDQLKTKMSQVLSLNKPANYPTPVAAAWEVSFTELQQRSPAGTRLLQLCAFFAPEAISIDMLYSDEARRALVPYDPALREKLVMGRVIKEISRFGLARLDQAIKSVVVHRLVQGMVRHRMSEDEQVTAAREVHAILVRARPWDSDVDDQSKWQEYDKIWPHLDPSKAIEWGREPIRDLLIERVRYLWRRGQFEDAIALGEELESAWLARYPLVRERLTGDPDPAPDDQELETIERQILHLRFQVANVLRSQGLYTEARRTDDEVLTRQRVFFGANAENHPHTLMTAGGLAADLRALGEYADALRMATDTFDRLKENFGDDHPRTLAAANNLAVSLRLVGRFADARDVDDDTYQRRILVLGAQHPYTLFSGANLGGDLRDAGEYTKSVQMLRQMYEQHRTLLGEDYPDTLRTAKSLGVSLRKAGFYSEAFQLTEQTSKLFERVYGVESPDTLVCRINLASDLAALGEKSQARDIVSKVRDAFAGMLGPEHPYTLIAANNLSIYVREAESPEKAAGMAADTFRFMEVMLGDNHPYTLYSAVNYANCLTDLGNLGEALRLERATLHALRDTLGPTHPDTLACSANLAKTLSYADHDSEARSLREETLNSFRAVLGETHQLLEFLEGDRRMTLDLEALPV</sequence>
<dbReference type="Pfam" id="PF13424">
    <property type="entry name" value="TPR_12"/>
    <property type="match status" value="3"/>
</dbReference>
<dbReference type="InterPro" id="IPR011990">
    <property type="entry name" value="TPR-like_helical_dom_sf"/>
</dbReference>
<dbReference type="Pfam" id="PF25000">
    <property type="entry name" value="DUF7779"/>
    <property type="match status" value="1"/>
</dbReference>
<dbReference type="Gene3D" id="1.25.40.10">
    <property type="entry name" value="Tetratricopeptide repeat domain"/>
    <property type="match status" value="2"/>
</dbReference>
<dbReference type="PANTHER" id="PTHR46082:SF6">
    <property type="entry name" value="AAA+ ATPASE DOMAIN-CONTAINING PROTEIN-RELATED"/>
    <property type="match status" value="1"/>
</dbReference>
<feature type="domain" description="DUF7779" evidence="2">
    <location>
        <begin position="727"/>
        <end position="816"/>
    </location>
</feature>
<dbReference type="Proteomes" id="UP001596496">
    <property type="component" value="Unassembled WGS sequence"/>
</dbReference>
<dbReference type="InterPro" id="IPR000157">
    <property type="entry name" value="TIR_dom"/>
</dbReference>
<dbReference type="RefSeq" id="WP_380828409.1">
    <property type="nucleotide sequence ID" value="NZ_JBHTCG010000013.1"/>
</dbReference>
<organism evidence="3 4">
    <name type="scientific">Sphaerisporangium rhizosphaerae</name>
    <dbReference type="NCBI Taxonomy" id="2269375"/>
    <lineage>
        <taxon>Bacteria</taxon>
        <taxon>Bacillati</taxon>
        <taxon>Actinomycetota</taxon>
        <taxon>Actinomycetes</taxon>
        <taxon>Streptosporangiales</taxon>
        <taxon>Streptosporangiaceae</taxon>
        <taxon>Sphaerisporangium</taxon>
    </lineage>
</organism>
<dbReference type="SUPFAM" id="SSF48452">
    <property type="entry name" value="TPR-like"/>
    <property type="match status" value="3"/>
</dbReference>
<proteinExistence type="predicted"/>
<feature type="domain" description="TIR" evidence="1">
    <location>
        <begin position="335"/>
        <end position="444"/>
    </location>
</feature>
<dbReference type="NCBIfam" id="NF040586">
    <property type="entry name" value="FxSxx_TPR"/>
    <property type="match status" value="1"/>
</dbReference>
<dbReference type="Pfam" id="PF13676">
    <property type="entry name" value="TIR_2"/>
    <property type="match status" value="1"/>
</dbReference>
<dbReference type="InterPro" id="IPR035897">
    <property type="entry name" value="Toll_tir_struct_dom_sf"/>
</dbReference>
<dbReference type="PANTHER" id="PTHR46082">
    <property type="entry name" value="ATP/GTP-BINDING PROTEIN-RELATED"/>
    <property type="match status" value="1"/>
</dbReference>
<dbReference type="Gene3D" id="3.40.50.300">
    <property type="entry name" value="P-loop containing nucleotide triphosphate hydrolases"/>
    <property type="match status" value="2"/>
</dbReference>
<accession>A0ABW2P5E7</accession>
<gene>
    <name evidence="3" type="primary">fxsT</name>
    <name evidence="3" type="ORF">ACFQSB_20445</name>
</gene>